<feature type="compositionally biased region" description="Basic and acidic residues" evidence="6">
    <location>
        <begin position="273"/>
        <end position="309"/>
    </location>
</feature>
<keyword evidence="4 5" id="KW-0413">Isomerase</keyword>
<evidence type="ECO:0000256" key="5">
    <source>
        <dbReference type="PROSITE-ProRule" id="PRU00277"/>
    </source>
</evidence>
<dbReference type="FunFam" id="3.10.50.40:FF:000006">
    <property type="entry name" value="Peptidyl-prolyl cis-trans isomerase"/>
    <property type="match status" value="1"/>
</dbReference>
<keyword evidence="9" id="KW-1185">Reference proteome</keyword>
<comment type="caution">
    <text evidence="8">The sequence shown here is derived from an EMBL/GenBank/DDBJ whole genome shotgun (WGS) entry which is preliminary data.</text>
</comment>
<accession>A0AAV6XLM9</accession>
<dbReference type="Pfam" id="PF00254">
    <property type="entry name" value="FKBP_C"/>
    <property type="match status" value="1"/>
</dbReference>
<proteinExistence type="predicted"/>
<dbReference type="EMBL" id="WHWC01000006">
    <property type="protein sequence ID" value="KAG8381466.1"/>
    <property type="molecule type" value="Genomic_DNA"/>
</dbReference>
<feature type="region of interest" description="Disordered" evidence="6">
    <location>
        <begin position="218"/>
        <end position="423"/>
    </location>
</feature>
<comment type="catalytic activity">
    <reaction evidence="1 5">
        <text>[protein]-peptidylproline (omega=180) = [protein]-peptidylproline (omega=0)</text>
        <dbReference type="Rhea" id="RHEA:16237"/>
        <dbReference type="Rhea" id="RHEA-COMP:10747"/>
        <dbReference type="Rhea" id="RHEA-COMP:10748"/>
        <dbReference type="ChEBI" id="CHEBI:83833"/>
        <dbReference type="ChEBI" id="CHEBI:83834"/>
        <dbReference type="EC" id="5.2.1.8"/>
    </reaction>
</comment>
<dbReference type="GO" id="GO:0003755">
    <property type="term" value="F:peptidyl-prolyl cis-trans isomerase activity"/>
    <property type="evidence" value="ECO:0007669"/>
    <property type="project" value="UniProtKB-KW"/>
</dbReference>
<dbReference type="PROSITE" id="PS50059">
    <property type="entry name" value="FKBP_PPIASE"/>
    <property type="match status" value="1"/>
</dbReference>
<dbReference type="PANTHER" id="PTHR43811:SF19">
    <property type="entry name" value="39 KDA FK506-BINDING NUCLEAR PROTEIN"/>
    <property type="match status" value="1"/>
</dbReference>
<feature type="compositionally biased region" description="Acidic residues" evidence="6">
    <location>
        <begin position="145"/>
        <end position="165"/>
    </location>
</feature>
<evidence type="ECO:0000259" key="7">
    <source>
        <dbReference type="PROSITE" id="PS50059"/>
    </source>
</evidence>
<evidence type="ECO:0000313" key="8">
    <source>
        <dbReference type="EMBL" id="KAG8381466.1"/>
    </source>
</evidence>
<evidence type="ECO:0000256" key="2">
    <source>
        <dbReference type="ARBA" id="ARBA00013194"/>
    </source>
</evidence>
<feature type="compositionally biased region" description="Basic residues" evidence="6">
    <location>
        <begin position="346"/>
        <end position="355"/>
    </location>
</feature>
<feature type="compositionally biased region" description="Basic and acidic residues" evidence="6">
    <location>
        <begin position="409"/>
        <end position="423"/>
    </location>
</feature>
<dbReference type="Gene3D" id="3.10.50.40">
    <property type="match status" value="1"/>
</dbReference>
<name>A0AAV6XLM9_9LAMI</name>
<sequence length="547" mass="59981">MELGQAAIGLGRPKSGLYTGPTHLFRLGPSLPNCTGRAGLAHNSKVAGSDQAWPGNGSSDKKSIVQCNVRDKKPVYLCSLLPERLETCALNLEFDEDDGEVTFSVLGPQSVHLSGFFYGEAEDEGHPCDDCDSDDSYEEGVMVTDSEDESVYDSEDEDEGDDYIDDEFGMYPPSPVPNSGGHLFMVRAFMAIDFNLALNFKWNIAKCPLRIEEIVDDEKPTNENGGSKRAKKKKNQSSTSEDKENSNGQIVVKAGSGVPILESEDEDGFPISARDKPDKSNTGAKLEETNDERIGEETQKKNKKDVAREKKLKRKIDAVGQDGEPARENIDSSVQPETIIPENEAKKKKNKKKKVAEKVESAQESVMPKSNGAEHPPVAEIENDLKPSSEKKKEKKKKKLQEITATPNTEEKPTDKKGSVIEKQDKLDAKSLQVRTFPNGLVIEELVMGKPNGQRASPGKKVTVRYIGKLKKNGKIFDSNIGKAPFKFRLGIGQVIKGWDVGVNGMRVGDKRRLTIPPAMGYGAKGCGPDIPGNSWLVFDVELIDVN</sequence>
<feature type="compositionally biased region" description="Basic and acidic residues" evidence="6">
    <location>
        <begin position="383"/>
        <end position="392"/>
    </location>
</feature>
<organism evidence="8 9">
    <name type="scientific">Buddleja alternifolia</name>
    <dbReference type="NCBI Taxonomy" id="168488"/>
    <lineage>
        <taxon>Eukaryota</taxon>
        <taxon>Viridiplantae</taxon>
        <taxon>Streptophyta</taxon>
        <taxon>Embryophyta</taxon>
        <taxon>Tracheophyta</taxon>
        <taxon>Spermatophyta</taxon>
        <taxon>Magnoliopsida</taxon>
        <taxon>eudicotyledons</taxon>
        <taxon>Gunneridae</taxon>
        <taxon>Pentapetalae</taxon>
        <taxon>asterids</taxon>
        <taxon>lamiids</taxon>
        <taxon>Lamiales</taxon>
        <taxon>Scrophulariaceae</taxon>
        <taxon>Buddlejeae</taxon>
        <taxon>Buddleja</taxon>
    </lineage>
</organism>
<dbReference type="AlphaFoldDB" id="A0AAV6XLM9"/>
<evidence type="ECO:0000256" key="6">
    <source>
        <dbReference type="SAM" id="MobiDB-lite"/>
    </source>
</evidence>
<feature type="domain" description="PPIase FKBP-type" evidence="7">
    <location>
        <begin position="459"/>
        <end position="547"/>
    </location>
</feature>
<dbReference type="Proteomes" id="UP000826271">
    <property type="component" value="Unassembled WGS sequence"/>
</dbReference>
<evidence type="ECO:0000256" key="1">
    <source>
        <dbReference type="ARBA" id="ARBA00000971"/>
    </source>
</evidence>
<protein>
    <recommendedName>
        <fullName evidence="2 5">peptidylprolyl isomerase</fullName>
        <ecNumber evidence="2 5">5.2.1.8</ecNumber>
    </recommendedName>
</protein>
<evidence type="ECO:0000256" key="3">
    <source>
        <dbReference type="ARBA" id="ARBA00023110"/>
    </source>
</evidence>
<dbReference type="EC" id="5.2.1.8" evidence="2 5"/>
<evidence type="ECO:0000256" key="4">
    <source>
        <dbReference type="ARBA" id="ARBA00023235"/>
    </source>
</evidence>
<gene>
    <name evidence="8" type="ORF">BUALT_Bualt06G0124800</name>
</gene>
<keyword evidence="3 5" id="KW-0697">Rotamase</keyword>
<reference evidence="8" key="1">
    <citation type="submission" date="2019-10" db="EMBL/GenBank/DDBJ databases">
        <authorList>
            <person name="Zhang R."/>
            <person name="Pan Y."/>
            <person name="Wang J."/>
            <person name="Ma R."/>
            <person name="Yu S."/>
        </authorList>
    </citation>
    <scope>NUCLEOTIDE SEQUENCE</scope>
    <source>
        <strain evidence="8">LA-IB0</strain>
        <tissue evidence="8">Leaf</tissue>
    </source>
</reference>
<dbReference type="InterPro" id="IPR046357">
    <property type="entry name" value="PPIase_dom_sf"/>
</dbReference>
<dbReference type="SUPFAM" id="SSF54534">
    <property type="entry name" value="FKBP-like"/>
    <property type="match status" value="1"/>
</dbReference>
<dbReference type="Gene3D" id="2.60.120.340">
    <property type="entry name" value="Nucleoplasmin core domain"/>
    <property type="match status" value="1"/>
</dbReference>
<dbReference type="InterPro" id="IPR001179">
    <property type="entry name" value="PPIase_FKBP_dom"/>
</dbReference>
<dbReference type="PANTHER" id="PTHR43811">
    <property type="entry name" value="FKBP-TYPE PEPTIDYL-PROLYL CIS-TRANS ISOMERASE FKPA"/>
    <property type="match status" value="1"/>
</dbReference>
<dbReference type="Pfam" id="PF17800">
    <property type="entry name" value="NPL"/>
    <property type="match status" value="1"/>
</dbReference>
<dbReference type="InterPro" id="IPR041232">
    <property type="entry name" value="NPL"/>
</dbReference>
<evidence type="ECO:0000313" key="9">
    <source>
        <dbReference type="Proteomes" id="UP000826271"/>
    </source>
</evidence>
<feature type="region of interest" description="Disordered" evidence="6">
    <location>
        <begin position="144"/>
        <end position="165"/>
    </location>
</feature>